<dbReference type="AlphaFoldDB" id="A0A1H0C7C0"/>
<dbReference type="STRING" id="258515.SAMN05192585_12213"/>
<dbReference type="Pfam" id="PF00144">
    <property type="entry name" value="Beta-lactamase"/>
    <property type="match status" value="1"/>
</dbReference>
<evidence type="ECO:0000313" key="3">
    <source>
        <dbReference type="Proteomes" id="UP000199182"/>
    </source>
</evidence>
<dbReference type="SUPFAM" id="SSF56601">
    <property type="entry name" value="beta-lactamase/transpeptidase-like"/>
    <property type="match status" value="1"/>
</dbReference>
<dbReference type="Gene3D" id="3.40.710.10">
    <property type="entry name" value="DD-peptidase/beta-lactamase superfamily"/>
    <property type="match status" value="1"/>
</dbReference>
<gene>
    <name evidence="2" type="ORF">SAMN05192585_12213</name>
</gene>
<dbReference type="InterPro" id="IPR012338">
    <property type="entry name" value="Beta-lactam/transpept-like"/>
</dbReference>
<feature type="domain" description="Beta-lactamase-related" evidence="1">
    <location>
        <begin position="35"/>
        <end position="283"/>
    </location>
</feature>
<accession>A0A1H0C7C0</accession>
<protein>
    <submittedName>
        <fullName evidence="2">CubicO group peptidase, beta-lactamase class C family</fullName>
    </submittedName>
</protein>
<dbReference type="Proteomes" id="UP000199182">
    <property type="component" value="Unassembled WGS sequence"/>
</dbReference>
<dbReference type="InterPro" id="IPR001466">
    <property type="entry name" value="Beta-lactam-related"/>
</dbReference>
<dbReference type="InterPro" id="IPR050789">
    <property type="entry name" value="Diverse_Enzym_Activities"/>
</dbReference>
<dbReference type="EMBL" id="FNID01000022">
    <property type="protein sequence ID" value="SDN53731.1"/>
    <property type="molecule type" value="Genomic_DNA"/>
</dbReference>
<dbReference type="PANTHER" id="PTHR43283">
    <property type="entry name" value="BETA-LACTAMASE-RELATED"/>
    <property type="match status" value="1"/>
</dbReference>
<organism evidence="2 3">
    <name type="scientific">Acetanaerobacterium elongatum</name>
    <dbReference type="NCBI Taxonomy" id="258515"/>
    <lineage>
        <taxon>Bacteria</taxon>
        <taxon>Bacillati</taxon>
        <taxon>Bacillota</taxon>
        <taxon>Clostridia</taxon>
        <taxon>Eubacteriales</taxon>
        <taxon>Oscillospiraceae</taxon>
        <taxon>Acetanaerobacterium</taxon>
    </lineage>
</organism>
<proteinExistence type="predicted"/>
<sequence length="303" mass="34098">MNEAIFEGFIKSNAQNNLNVYGIHVYSKTLGSAAHHFRAQERVHLFSGSKAFTSMAVGIAAGEGRLGLSDKIIDYFPQYRDIAAPGAEQITVKDLLQMRVGHDKSLFTTLEESHEHKLDWAELFFHTPMAHEAGTAYLYDNGSSYMLSRVVEAVSGQNLREYLMPRFFAPLDIFNPQWHTCPGGHSLGAFGLFLNTEEFSRLGILLLNNGRWQDKQIVPEKYLRLAINDTVTTAGFDDIENKQGYGYQLWRCTVKDAYRADGKYGQYSIVLPDRQAVVTVTAHNEVLANDILRAVWSEILPSL</sequence>
<dbReference type="OrthoDB" id="9773047at2"/>
<dbReference type="RefSeq" id="WP_092640968.1">
    <property type="nucleotide sequence ID" value="NZ_FNID01000022.1"/>
</dbReference>
<dbReference type="PANTHER" id="PTHR43283:SF7">
    <property type="entry name" value="BETA-LACTAMASE-RELATED DOMAIN-CONTAINING PROTEIN"/>
    <property type="match status" value="1"/>
</dbReference>
<keyword evidence="3" id="KW-1185">Reference proteome</keyword>
<evidence type="ECO:0000313" key="2">
    <source>
        <dbReference type="EMBL" id="SDN53731.1"/>
    </source>
</evidence>
<name>A0A1H0C7C0_9FIRM</name>
<evidence type="ECO:0000259" key="1">
    <source>
        <dbReference type="Pfam" id="PF00144"/>
    </source>
</evidence>
<reference evidence="2 3" key="1">
    <citation type="submission" date="2016-10" db="EMBL/GenBank/DDBJ databases">
        <authorList>
            <person name="de Groot N.N."/>
        </authorList>
    </citation>
    <scope>NUCLEOTIDE SEQUENCE [LARGE SCALE GENOMIC DNA]</scope>
    <source>
        <strain evidence="2 3">CGMCC 1.5012</strain>
    </source>
</reference>